<keyword evidence="1" id="KW-0812">Transmembrane</keyword>
<sequence>MSRKQSKGRDIVVKPIWWRQLALSLFLALLGAFFWMLTFKVEAFNWIAWVVFGVLATLSLLDQMFEWSRLRIDEQGYSLRGWFRRLELRKDEVEEFVLKNYMNRDLILVRLTEAAALERSLENCEIPFPCS</sequence>
<gene>
    <name evidence="2" type="ORF">METZ01_LOCUS432747</name>
</gene>
<feature type="non-terminal residue" evidence="2">
    <location>
        <position position="131"/>
    </location>
</feature>
<keyword evidence="1" id="KW-0472">Membrane</keyword>
<organism evidence="2">
    <name type="scientific">marine metagenome</name>
    <dbReference type="NCBI Taxonomy" id="408172"/>
    <lineage>
        <taxon>unclassified sequences</taxon>
        <taxon>metagenomes</taxon>
        <taxon>ecological metagenomes</taxon>
    </lineage>
</organism>
<protein>
    <submittedName>
        <fullName evidence="2">Uncharacterized protein</fullName>
    </submittedName>
</protein>
<feature type="transmembrane region" description="Helical" evidence="1">
    <location>
        <begin position="21"/>
        <end position="37"/>
    </location>
</feature>
<name>A0A382Y9E4_9ZZZZ</name>
<dbReference type="EMBL" id="UINC01173990">
    <property type="protein sequence ID" value="SVD79893.1"/>
    <property type="molecule type" value="Genomic_DNA"/>
</dbReference>
<proteinExistence type="predicted"/>
<feature type="transmembrane region" description="Helical" evidence="1">
    <location>
        <begin position="43"/>
        <end position="61"/>
    </location>
</feature>
<evidence type="ECO:0000313" key="2">
    <source>
        <dbReference type="EMBL" id="SVD79893.1"/>
    </source>
</evidence>
<dbReference type="AlphaFoldDB" id="A0A382Y9E4"/>
<accession>A0A382Y9E4</accession>
<evidence type="ECO:0000256" key="1">
    <source>
        <dbReference type="SAM" id="Phobius"/>
    </source>
</evidence>
<keyword evidence="1" id="KW-1133">Transmembrane helix</keyword>
<reference evidence="2" key="1">
    <citation type="submission" date="2018-05" db="EMBL/GenBank/DDBJ databases">
        <authorList>
            <person name="Lanie J.A."/>
            <person name="Ng W.-L."/>
            <person name="Kazmierczak K.M."/>
            <person name="Andrzejewski T.M."/>
            <person name="Davidsen T.M."/>
            <person name="Wayne K.J."/>
            <person name="Tettelin H."/>
            <person name="Glass J.I."/>
            <person name="Rusch D."/>
            <person name="Podicherti R."/>
            <person name="Tsui H.-C.T."/>
            <person name="Winkler M.E."/>
        </authorList>
    </citation>
    <scope>NUCLEOTIDE SEQUENCE</scope>
</reference>